<evidence type="ECO:0000256" key="2">
    <source>
        <dbReference type="SAM" id="Phobius"/>
    </source>
</evidence>
<name>C5DGX2_LACTC</name>
<dbReference type="GO" id="GO:0005886">
    <property type="term" value="C:plasma membrane"/>
    <property type="evidence" value="ECO:0007669"/>
    <property type="project" value="TreeGrafter"/>
</dbReference>
<dbReference type="EMBL" id="CU928168">
    <property type="protein sequence ID" value="CAR22664.1"/>
    <property type="molecule type" value="Genomic_DNA"/>
</dbReference>
<dbReference type="InParanoid" id="C5DGX2"/>
<dbReference type="HOGENOM" id="CLU_077184_1_0_1"/>
<dbReference type="KEGG" id="lth:KLTH0D08998g"/>
<organism evidence="3 4">
    <name type="scientific">Lachancea thermotolerans (strain ATCC 56472 / CBS 6340 / NRRL Y-8284)</name>
    <name type="common">Yeast</name>
    <name type="synonym">Kluyveromyces thermotolerans</name>
    <dbReference type="NCBI Taxonomy" id="559295"/>
    <lineage>
        <taxon>Eukaryota</taxon>
        <taxon>Fungi</taxon>
        <taxon>Dikarya</taxon>
        <taxon>Ascomycota</taxon>
        <taxon>Saccharomycotina</taxon>
        <taxon>Saccharomycetes</taxon>
        <taxon>Saccharomycetales</taxon>
        <taxon>Saccharomycetaceae</taxon>
        <taxon>Lachancea</taxon>
    </lineage>
</organism>
<gene>
    <name evidence="3" type="ordered locus">KLTH0D08998g</name>
</gene>
<dbReference type="PANTHER" id="PTHR40018">
    <property type="entry name" value="[PSI+] INDUCTION PROTEIN 2"/>
    <property type="match status" value="1"/>
</dbReference>
<dbReference type="RefSeq" id="XP_002553102.1">
    <property type="nucleotide sequence ID" value="XM_002553056.1"/>
</dbReference>
<evidence type="ECO:0000313" key="3">
    <source>
        <dbReference type="EMBL" id="CAR22664.1"/>
    </source>
</evidence>
<feature type="transmembrane region" description="Helical" evidence="2">
    <location>
        <begin position="39"/>
        <end position="60"/>
    </location>
</feature>
<dbReference type="OMA" id="KPCKIIA"/>
<keyword evidence="2" id="KW-1133">Transmembrane helix</keyword>
<dbReference type="PANTHER" id="PTHR40018:SF1">
    <property type="entry name" value="[PSI+] INDUCTION PROTEIN 2"/>
    <property type="match status" value="1"/>
</dbReference>
<dbReference type="GO" id="GO:0005935">
    <property type="term" value="C:cellular bud neck"/>
    <property type="evidence" value="ECO:0007669"/>
    <property type="project" value="TreeGrafter"/>
</dbReference>
<proteinExistence type="predicted"/>
<dbReference type="eggNOG" id="ENOG502S5JV">
    <property type="taxonomic scope" value="Eukaryota"/>
</dbReference>
<feature type="region of interest" description="Disordered" evidence="1">
    <location>
        <begin position="171"/>
        <end position="217"/>
    </location>
</feature>
<protein>
    <submittedName>
        <fullName evidence="3">KLTH0D08998p</fullName>
    </submittedName>
</protein>
<keyword evidence="4" id="KW-1185">Reference proteome</keyword>
<dbReference type="FunCoup" id="C5DGX2">
    <property type="interactions" value="35"/>
</dbReference>
<evidence type="ECO:0000313" key="4">
    <source>
        <dbReference type="Proteomes" id="UP000002036"/>
    </source>
</evidence>
<dbReference type="OrthoDB" id="3980401at2759"/>
<dbReference type="InterPro" id="IPR037504">
    <property type="entry name" value="PSI_induc_2"/>
</dbReference>
<reference evidence="3 4" key="1">
    <citation type="journal article" date="2009" name="Genome Res.">
        <title>Comparative genomics of protoploid Saccharomycetaceae.</title>
        <authorList>
            <consortium name="The Genolevures Consortium"/>
            <person name="Souciet J.-L."/>
            <person name="Dujon B."/>
            <person name="Gaillardin C."/>
            <person name="Johnston M."/>
            <person name="Baret P.V."/>
            <person name="Cliften P."/>
            <person name="Sherman D.J."/>
            <person name="Weissenbach J."/>
            <person name="Westhof E."/>
            <person name="Wincker P."/>
            <person name="Jubin C."/>
            <person name="Poulain J."/>
            <person name="Barbe V."/>
            <person name="Segurens B."/>
            <person name="Artiguenave F."/>
            <person name="Anthouard V."/>
            <person name="Vacherie B."/>
            <person name="Val M.-E."/>
            <person name="Fulton R.S."/>
            <person name="Minx P."/>
            <person name="Wilson R."/>
            <person name="Durrens P."/>
            <person name="Jean G."/>
            <person name="Marck C."/>
            <person name="Martin T."/>
            <person name="Nikolski M."/>
            <person name="Rolland T."/>
            <person name="Seret M.-L."/>
            <person name="Casaregola S."/>
            <person name="Despons L."/>
            <person name="Fairhead C."/>
            <person name="Fischer G."/>
            <person name="Lafontaine I."/>
            <person name="Leh V."/>
            <person name="Lemaire M."/>
            <person name="de Montigny J."/>
            <person name="Neuveglise C."/>
            <person name="Thierry A."/>
            <person name="Blanc-Lenfle I."/>
            <person name="Bleykasten C."/>
            <person name="Diffels J."/>
            <person name="Fritsch E."/>
            <person name="Frangeul L."/>
            <person name="Goeffon A."/>
            <person name="Jauniaux N."/>
            <person name="Kachouri-Lafond R."/>
            <person name="Payen C."/>
            <person name="Potier S."/>
            <person name="Pribylova L."/>
            <person name="Ozanne C."/>
            <person name="Richard G.-F."/>
            <person name="Sacerdot C."/>
            <person name="Straub M.-L."/>
            <person name="Talla E."/>
        </authorList>
    </citation>
    <scope>NUCLEOTIDE SEQUENCE [LARGE SCALE GENOMIC DNA]</scope>
    <source>
        <strain evidence="4">ATCC 56472 / CBS 6340 / NRRL Y-8284</strain>
    </source>
</reference>
<dbReference type="GeneID" id="8295339"/>
<feature type="compositionally biased region" description="Polar residues" evidence="1">
    <location>
        <begin position="185"/>
        <end position="199"/>
    </location>
</feature>
<sequence>MSQICYKRLATRGFVSGAKDTAESFKSWDSCMDNRACKIIAIVGIVIASIVAVWIVGSLLRCFKYGASGICEFCCWCCGAGRRRGVQRPIAQPHSQPGVGGGPPMVVYQPVTAPQDAYYRGNSFYDERSSVKELEQDFDLEAQRPENKRRAAGAHRISGGREAVPLVYDEDPREDHELSVYHPRLTTNVAPQGYTTQTPYPKDEQQSYSKTYRHGNY</sequence>
<evidence type="ECO:0000256" key="1">
    <source>
        <dbReference type="SAM" id="MobiDB-lite"/>
    </source>
</evidence>
<keyword evidence="2" id="KW-0812">Transmembrane</keyword>
<keyword evidence="2" id="KW-0472">Membrane</keyword>
<dbReference type="Proteomes" id="UP000002036">
    <property type="component" value="Chromosome D"/>
</dbReference>
<accession>C5DGX2</accession>
<dbReference type="AlphaFoldDB" id="C5DGX2"/>